<organism evidence="1 2">
    <name type="scientific">Allorhizobium terrae</name>
    <dbReference type="NCBI Taxonomy" id="1848972"/>
    <lineage>
        <taxon>Bacteria</taxon>
        <taxon>Pseudomonadati</taxon>
        <taxon>Pseudomonadota</taxon>
        <taxon>Alphaproteobacteria</taxon>
        <taxon>Hyphomicrobiales</taxon>
        <taxon>Rhizobiaceae</taxon>
        <taxon>Rhizobium/Agrobacterium group</taxon>
        <taxon>Allorhizobium</taxon>
    </lineage>
</organism>
<dbReference type="InterPro" id="IPR029035">
    <property type="entry name" value="DHS-like_NAD/FAD-binding_dom"/>
</dbReference>
<dbReference type="SUPFAM" id="SSF52467">
    <property type="entry name" value="DHS-like NAD/FAD-binding domain"/>
    <property type="match status" value="1"/>
</dbReference>
<evidence type="ECO:0000313" key="1">
    <source>
        <dbReference type="EMBL" id="THF49285.1"/>
    </source>
</evidence>
<dbReference type="Proteomes" id="UP000310754">
    <property type="component" value="Unassembled WGS sequence"/>
</dbReference>
<name>A0A4S3ZU90_9HYPH</name>
<comment type="caution">
    <text evidence="1">The sequence shown here is derived from an EMBL/GenBank/DDBJ whole genome shotgun (WGS) entry which is preliminary data.</text>
</comment>
<evidence type="ECO:0000313" key="2">
    <source>
        <dbReference type="Proteomes" id="UP000310754"/>
    </source>
</evidence>
<dbReference type="AlphaFoldDB" id="A0A4S3ZU90"/>
<gene>
    <name evidence="1" type="ORF">E6C51_12960</name>
</gene>
<proteinExistence type="predicted"/>
<protein>
    <submittedName>
        <fullName evidence="1">Uncharacterized protein</fullName>
    </submittedName>
</protein>
<sequence>MHGTVNAGLKIAALAEALNAPVTSHRSSKGIGSRLELEFMRWRRLPRGLKVIRIDIDPTELARLKPDVAIVADATAGTAALTQAIAQKATPSRVGEFADLNRQARERFSAVWHTLEWKRDALSATLDALSANARSCFNPMVQAGLR</sequence>
<accession>A0A4S3ZU90</accession>
<keyword evidence="2" id="KW-1185">Reference proteome</keyword>
<dbReference type="Gene3D" id="3.40.50.1220">
    <property type="entry name" value="TPP-binding domain"/>
    <property type="match status" value="1"/>
</dbReference>
<reference evidence="1 2" key="1">
    <citation type="submission" date="2019-04" db="EMBL/GenBank/DDBJ databases">
        <title>Rhizobium terrae sp. nov., isolated from a paddy soil.</title>
        <authorList>
            <person name="Lin S.-Y."/>
            <person name="Hameed A."/>
            <person name="Huang H.-I."/>
            <person name="Young C.-C."/>
        </authorList>
    </citation>
    <scope>NUCLEOTIDE SEQUENCE [LARGE SCALE GENOMIC DNA]</scope>
    <source>
        <strain evidence="1 2">CC-HIH110</strain>
    </source>
</reference>
<dbReference type="EMBL" id="SSOA01000006">
    <property type="protein sequence ID" value="THF49285.1"/>
    <property type="molecule type" value="Genomic_DNA"/>
</dbReference>